<dbReference type="AlphaFoldDB" id="A0A848D1D3"/>
<reference evidence="1 2" key="1">
    <citation type="submission" date="2020-04" db="EMBL/GenBank/DDBJ databases">
        <authorList>
            <person name="Hitch T.C.A."/>
            <person name="Wylensek D."/>
            <person name="Clavel T."/>
        </authorList>
    </citation>
    <scope>NUCLEOTIDE SEQUENCE [LARGE SCALE GENOMIC DNA]</scope>
    <source>
        <strain evidence="1 2">WB01_D5_05</strain>
    </source>
</reference>
<proteinExistence type="predicted"/>
<dbReference type="OrthoDB" id="4687120at2"/>
<dbReference type="GeneID" id="92841112"/>
<dbReference type="RefSeq" id="WP_021623987.1">
    <property type="nucleotide sequence ID" value="NZ_CABKST010000244.1"/>
</dbReference>
<evidence type="ECO:0000313" key="1">
    <source>
        <dbReference type="EMBL" id="NMF01042.1"/>
    </source>
</evidence>
<dbReference type="Pfam" id="PF07485">
    <property type="entry name" value="DUF1529"/>
    <property type="match status" value="1"/>
</dbReference>
<dbReference type="InterPro" id="IPR011094">
    <property type="entry name" value="Uncharacterised_LppY/LpqO"/>
</dbReference>
<organism evidence="1 2">
    <name type="scientific">Aneurinibacillus aneurinilyticus</name>
    <name type="common">Bacillus aneurinolyticus</name>
    <dbReference type="NCBI Taxonomy" id="1391"/>
    <lineage>
        <taxon>Bacteria</taxon>
        <taxon>Bacillati</taxon>
        <taxon>Bacillota</taxon>
        <taxon>Bacilli</taxon>
        <taxon>Bacillales</taxon>
        <taxon>Paenibacillaceae</taxon>
        <taxon>Aneurinibacillus group</taxon>
        <taxon>Aneurinibacillus</taxon>
    </lineage>
</organism>
<name>A0A848D1D3_ANEAE</name>
<gene>
    <name evidence="1" type="ORF">HF838_22790</name>
</gene>
<evidence type="ECO:0000313" key="2">
    <source>
        <dbReference type="Proteomes" id="UP000561326"/>
    </source>
</evidence>
<comment type="caution">
    <text evidence="1">The sequence shown here is derived from an EMBL/GenBank/DDBJ whole genome shotgun (WGS) entry which is preliminary data.</text>
</comment>
<dbReference type="EMBL" id="JABAGO010000063">
    <property type="protein sequence ID" value="NMF01042.1"/>
    <property type="molecule type" value="Genomic_DNA"/>
</dbReference>
<sequence>MPITKQLCNRLARILGGTGMHEKNRCDVTKKRNLRVTMLGKRYEVEQEFVFESMDKRGRTLNTGEITVLQKEVNRFVGALRRRGIRVTAIHNHWLFEKPRLMYVHYEFVERPVIAARKIKEALREAGIN</sequence>
<protein>
    <submittedName>
        <fullName evidence="1">DUF1259 domain-containing protein</fullName>
    </submittedName>
</protein>
<accession>A0A848D1D3</accession>
<dbReference type="Proteomes" id="UP000561326">
    <property type="component" value="Unassembled WGS sequence"/>
</dbReference>